<reference evidence="7 8" key="1">
    <citation type="journal article" date="2013" name="BMC Genomics">
        <title>Reconstruction of the lipid metabolism for the microalga Monoraphidium neglectum from its genome sequence reveals characteristics suitable for biofuel production.</title>
        <authorList>
            <person name="Bogen C."/>
            <person name="Al-Dilaimi A."/>
            <person name="Albersmeier A."/>
            <person name="Wichmann J."/>
            <person name="Grundmann M."/>
            <person name="Rupp O."/>
            <person name="Lauersen K.J."/>
            <person name="Blifernez-Klassen O."/>
            <person name="Kalinowski J."/>
            <person name="Goesmann A."/>
            <person name="Mussgnug J.H."/>
            <person name="Kruse O."/>
        </authorList>
    </citation>
    <scope>NUCLEOTIDE SEQUENCE [LARGE SCALE GENOMIC DNA]</scope>
    <source>
        <strain evidence="7 8">SAG 48.87</strain>
    </source>
</reference>
<dbReference type="Gene3D" id="3.40.640.10">
    <property type="entry name" value="Type I PLP-dependent aspartate aminotransferase-like (Major domain)"/>
    <property type="match status" value="1"/>
</dbReference>
<dbReference type="InterPro" id="IPR015421">
    <property type="entry name" value="PyrdxlP-dep_Trfase_major"/>
</dbReference>
<dbReference type="PANTHER" id="PTHR46383:SF5">
    <property type="entry name" value="AMINOTRANSFERASE CLASS I_CLASSII DOMAIN-CONTAINING PROTEIN"/>
    <property type="match status" value="1"/>
</dbReference>
<dbReference type="SUPFAM" id="SSF53383">
    <property type="entry name" value="PLP-dependent transferases"/>
    <property type="match status" value="1"/>
</dbReference>
<dbReference type="InterPro" id="IPR004839">
    <property type="entry name" value="Aminotransferase_I/II_large"/>
</dbReference>
<keyword evidence="4" id="KW-0808">Transferase</keyword>
<dbReference type="InterPro" id="IPR050596">
    <property type="entry name" value="AspAT/PAT-like"/>
</dbReference>
<evidence type="ECO:0000256" key="3">
    <source>
        <dbReference type="ARBA" id="ARBA00022576"/>
    </source>
</evidence>
<dbReference type="GeneID" id="25739999"/>
<gene>
    <name evidence="7" type="ORF">MNEG_7123</name>
</gene>
<comment type="similarity">
    <text evidence="2">Belongs to the class-I pyridoxal-phosphate-dependent aminotransferase family.</text>
</comment>
<evidence type="ECO:0000256" key="1">
    <source>
        <dbReference type="ARBA" id="ARBA00001933"/>
    </source>
</evidence>
<dbReference type="AlphaFoldDB" id="A0A0D2JNW7"/>
<dbReference type="CDD" id="cd00609">
    <property type="entry name" value="AAT_like"/>
    <property type="match status" value="1"/>
</dbReference>
<evidence type="ECO:0000256" key="5">
    <source>
        <dbReference type="ARBA" id="ARBA00022898"/>
    </source>
</evidence>
<dbReference type="Proteomes" id="UP000054498">
    <property type="component" value="Unassembled WGS sequence"/>
</dbReference>
<dbReference type="EMBL" id="KK101450">
    <property type="protein sequence ID" value="KIZ00843.1"/>
    <property type="molecule type" value="Genomic_DNA"/>
</dbReference>
<keyword evidence="8" id="KW-1185">Reference proteome</keyword>
<name>A0A0D2JNW7_9CHLO</name>
<accession>A0A0D2JNW7</accession>
<feature type="domain" description="Aminotransferase class I/classII large" evidence="6">
    <location>
        <begin position="1"/>
        <end position="158"/>
    </location>
</feature>
<dbReference type="Pfam" id="PF00155">
    <property type="entry name" value="Aminotran_1_2"/>
    <property type="match status" value="1"/>
</dbReference>
<dbReference type="GO" id="GO:0008483">
    <property type="term" value="F:transaminase activity"/>
    <property type="evidence" value="ECO:0007669"/>
    <property type="project" value="UniProtKB-KW"/>
</dbReference>
<dbReference type="PANTHER" id="PTHR46383">
    <property type="entry name" value="ASPARTATE AMINOTRANSFERASE"/>
    <property type="match status" value="1"/>
</dbReference>
<dbReference type="STRING" id="145388.A0A0D2JNW7"/>
<sequence length="196" mass="19500">MGYRVGYIAWPLGPGADALLGQELLKVQDTIPICPPTLSQHVALAALQLGGSYVAANVAALATNRAALLDALSPLNAAADGDGGTAAPPAVAGGEGAIYFWARLPRGFENSDEQVVAWLISDHGVCLIPGSACGCPGYVRAAFANLKPDVCAEAAARLKRGLAQLVAEGPAVLAGSANAPAPPLAAAARAGAAVTV</sequence>
<dbReference type="KEGG" id="mng:MNEG_7123"/>
<keyword evidence="3" id="KW-0032">Aminotransferase</keyword>
<proteinExistence type="inferred from homology"/>
<evidence type="ECO:0000259" key="6">
    <source>
        <dbReference type="Pfam" id="PF00155"/>
    </source>
</evidence>
<comment type="cofactor">
    <cofactor evidence="1">
        <name>pyridoxal 5'-phosphate</name>
        <dbReference type="ChEBI" id="CHEBI:597326"/>
    </cofactor>
</comment>
<evidence type="ECO:0000256" key="4">
    <source>
        <dbReference type="ARBA" id="ARBA00022679"/>
    </source>
</evidence>
<dbReference type="OrthoDB" id="7042322at2759"/>
<dbReference type="InterPro" id="IPR015424">
    <property type="entry name" value="PyrdxlP-dep_Trfase"/>
</dbReference>
<evidence type="ECO:0000256" key="2">
    <source>
        <dbReference type="ARBA" id="ARBA00007441"/>
    </source>
</evidence>
<protein>
    <recommendedName>
        <fullName evidence="6">Aminotransferase class I/classII large domain-containing protein</fullName>
    </recommendedName>
</protein>
<dbReference type="RefSeq" id="XP_013899862.1">
    <property type="nucleotide sequence ID" value="XM_014044408.1"/>
</dbReference>
<keyword evidence="5" id="KW-0663">Pyridoxal phosphate</keyword>
<organism evidence="7 8">
    <name type="scientific">Monoraphidium neglectum</name>
    <dbReference type="NCBI Taxonomy" id="145388"/>
    <lineage>
        <taxon>Eukaryota</taxon>
        <taxon>Viridiplantae</taxon>
        <taxon>Chlorophyta</taxon>
        <taxon>core chlorophytes</taxon>
        <taxon>Chlorophyceae</taxon>
        <taxon>CS clade</taxon>
        <taxon>Sphaeropleales</taxon>
        <taxon>Selenastraceae</taxon>
        <taxon>Monoraphidium</taxon>
    </lineage>
</organism>
<evidence type="ECO:0000313" key="8">
    <source>
        <dbReference type="Proteomes" id="UP000054498"/>
    </source>
</evidence>
<dbReference type="GO" id="GO:0006520">
    <property type="term" value="P:amino acid metabolic process"/>
    <property type="evidence" value="ECO:0007669"/>
    <property type="project" value="InterPro"/>
</dbReference>
<dbReference type="GO" id="GO:0030170">
    <property type="term" value="F:pyridoxal phosphate binding"/>
    <property type="evidence" value="ECO:0007669"/>
    <property type="project" value="InterPro"/>
</dbReference>
<evidence type="ECO:0000313" key="7">
    <source>
        <dbReference type="EMBL" id="KIZ00843.1"/>
    </source>
</evidence>